<sequence>MPMKLLVAGLQTPRFLLLSPSRALLLARLFACSLCHSFLLLLLILPRTVSSFSRHSFIFLQLSQVGGNAPSILGLIWDFSQLSHGTQFKSVSRHFDWFSSLLSVAPGVIRPFLLTLSLLSSFPAVLG</sequence>
<keyword evidence="3" id="KW-1185">Reference proteome</keyword>
<evidence type="ECO:0000313" key="2">
    <source>
        <dbReference type="EMBL" id="PYI30476.1"/>
    </source>
</evidence>
<name>A0A2V5J7I9_9EURO</name>
<evidence type="ECO:0000313" key="3">
    <source>
        <dbReference type="Proteomes" id="UP000248817"/>
    </source>
</evidence>
<keyword evidence="1" id="KW-0472">Membrane</keyword>
<proteinExistence type="predicted"/>
<dbReference type="Proteomes" id="UP000248817">
    <property type="component" value="Unassembled WGS sequence"/>
</dbReference>
<evidence type="ECO:0000256" key="1">
    <source>
        <dbReference type="SAM" id="Phobius"/>
    </source>
</evidence>
<feature type="transmembrane region" description="Helical" evidence="1">
    <location>
        <begin position="97"/>
        <end position="119"/>
    </location>
</feature>
<gene>
    <name evidence="2" type="ORF">BP00DRAFT_204051</name>
</gene>
<keyword evidence="1" id="KW-0812">Transmembrane</keyword>
<dbReference type="EMBL" id="KZ825515">
    <property type="protein sequence ID" value="PYI30476.1"/>
    <property type="molecule type" value="Genomic_DNA"/>
</dbReference>
<reference evidence="2 3" key="1">
    <citation type="submission" date="2018-02" db="EMBL/GenBank/DDBJ databases">
        <title>The genomes of Aspergillus section Nigri reveals drivers in fungal speciation.</title>
        <authorList>
            <consortium name="DOE Joint Genome Institute"/>
            <person name="Vesth T.C."/>
            <person name="Nybo J."/>
            <person name="Theobald S."/>
            <person name="Brandl J."/>
            <person name="Frisvad J.C."/>
            <person name="Nielsen K.F."/>
            <person name="Lyhne E.K."/>
            <person name="Kogle M.E."/>
            <person name="Kuo A."/>
            <person name="Riley R."/>
            <person name="Clum A."/>
            <person name="Nolan M."/>
            <person name="Lipzen A."/>
            <person name="Salamov A."/>
            <person name="Henrissat B."/>
            <person name="Wiebenga A."/>
            <person name="De vries R.P."/>
            <person name="Grigoriev I.V."/>
            <person name="Mortensen U.H."/>
            <person name="Andersen M.R."/>
            <person name="Baker S.E."/>
        </authorList>
    </citation>
    <scope>NUCLEOTIDE SEQUENCE [LARGE SCALE GENOMIC DNA]</scope>
    <source>
        <strain evidence="2 3">CBS 114.80</strain>
    </source>
</reference>
<accession>A0A2V5J7I9</accession>
<feature type="transmembrane region" description="Helical" evidence="1">
    <location>
        <begin position="23"/>
        <end position="45"/>
    </location>
</feature>
<organism evidence="2 3">
    <name type="scientific">Aspergillus indologenus CBS 114.80</name>
    <dbReference type="NCBI Taxonomy" id="1450541"/>
    <lineage>
        <taxon>Eukaryota</taxon>
        <taxon>Fungi</taxon>
        <taxon>Dikarya</taxon>
        <taxon>Ascomycota</taxon>
        <taxon>Pezizomycotina</taxon>
        <taxon>Eurotiomycetes</taxon>
        <taxon>Eurotiomycetidae</taxon>
        <taxon>Eurotiales</taxon>
        <taxon>Aspergillaceae</taxon>
        <taxon>Aspergillus</taxon>
        <taxon>Aspergillus subgen. Circumdati</taxon>
    </lineage>
</organism>
<keyword evidence="1" id="KW-1133">Transmembrane helix</keyword>
<protein>
    <submittedName>
        <fullName evidence="2">Uncharacterized protein</fullName>
    </submittedName>
</protein>
<dbReference type="AlphaFoldDB" id="A0A2V5J7I9"/>